<feature type="transmembrane region" description="Helical" evidence="8">
    <location>
        <begin position="45"/>
        <end position="68"/>
    </location>
</feature>
<feature type="transmembrane region" description="Helical" evidence="8">
    <location>
        <begin position="157"/>
        <end position="176"/>
    </location>
</feature>
<feature type="transmembrane region" description="Helical" evidence="8">
    <location>
        <begin position="278"/>
        <end position="303"/>
    </location>
</feature>
<dbReference type="InterPro" id="IPR038377">
    <property type="entry name" value="Na/Glc_symporter_sf"/>
</dbReference>
<dbReference type="InterPro" id="IPR050277">
    <property type="entry name" value="Sodium:Solute_Symporter"/>
</dbReference>
<dbReference type="Gene3D" id="1.20.1730.10">
    <property type="entry name" value="Sodium/glucose cotransporter"/>
    <property type="match status" value="1"/>
</dbReference>
<evidence type="ECO:0000256" key="1">
    <source>
        <dbReference type="ARBA" id="ARBA00004141"/>
    </source>
</evidence>
<feature type="transmembrane region" description="Helical" evidence="8">
    <location>
        <begin position="16"/>
        <end position="39"/>
    </location>
</feature>
<feature type="transmembrane region" description="Helical" evidence="8">
    <location>
        <begin position="128"/>
        <end position="150"/>
    </location>
</feature>
<name>A0A494YSY5_9BACI</name>
<accession>A0A494YSY5</accession>
<dbReference type="Proteomes" id="UP000281813">
    <property type="component" value="Unassembled WGS sequence"/>
</dbReference>
<evidence type="ECO:0000256" key="3">
    <source>
        <dbReference type="ARBA" id="ARBA00022448"/>
    </source>
</evidence>
<reference evidence="9 10" key="1">
    <citation type="journal article" date="2015" name="Antonie Van Leeuwenhoek">
        <title>Oceanobacillus bengalensis sp. nov., a bacterium isolated from seawater of the Bay of Bengal.</title>
        <authorList>
            <person name="Yongchang O."/>
            <person name="Xiang W."/>
            <person name="Wang G."/>
        </authorList>
    </citation>
    <scope>NUCLEOTIDE SEQUENCE [LARGE SCALE GENOMIC DNA]</scope>
    <source>
        <strain evidence="9 10">MCCC 1K00260</strain>
    </source>
</reference>
<evidence type="ECO:0000256" key="2">
    <source>
        <dbReference type="ARBA" id="ARBA00006434"/>
    </source>
</evidence>
<evidence type="ECO:0000256" key="8">
    <source>
        <dbReference type="SAM" id="Phobius"/>
    </source>
</evidence>
<dbReference type="OrthoDB" id="9814523at2"/>
<evidence type="ECO:0000256" key="4">
    <source>
        <dbReference type="ARBA" id="ARBA00022692"/>
    </source>
</evidence>
<dbReference type="CDD" id="cd10322">
    <property type="entry name" value="SLC5sbd"/>
    <property type="match status" value="1"/>
</dbReference>
<dbReference type="EMBL" id="RBZO01000035">
    <property type="protein sequence ID" value="RKQ13184.1"/>
    <property type="molecule type" value="Genomic_DNA"/>
</dbReference>
<gene>
    <name evidence="9" type="ORF">D8M05_16930</name>
</gene>
<evidence type="ECO:0000256" key="7">
    <source>
        <dbReference type="RuleBase" id="RU362091"/>
    </source>
</evidence>
<feature type="transmembrane region" description="Helical" evidence="8">
    <location>
        <begin position="196"/>
        <end position="214"/>
    </location>
</feature>
<keyword evidence="10" id="KW-1185">Reference proteome</keyword>
<keyword evidence="6 8" id="KW-0472">Membrane</keyword>
<dbReference type="PANTHER" id="PTHR48086:SF7">
    <property type="entry name" value="SODIUM-SOLUTE SYMPORTER-RELATED"/>
    <property type="match status" value="1"/>
</dbReference>
<dbReference type="Pfam" id="PF00474">
    <property type="entry name" value="SSF"/>
    <property type="match status" value="1"/>
</dbReference>
<feature type="transmembrane region" description="Helical" evidence="8">
    <location>
        <begin position="324"/>
        <end position="342"/>
    </location>
</feature>
<comment type="similarity">
    <text evidence="2 7">Belongs to the sodium:solute symporter (SSF) (TC 2.A.21) family.</text>
</comment>
<feature type="transmembrane region" description="Helical" evidence="8">
    <location>
        <begin position="414"/>
        <end position="439"/>
    </location>
</feature>
<organism evidence="9 10">
    <name type="scientific">Oceanobacillus bengalensis</name>
    <dbReference type="NCBI Taxonomy" id="1435466"/>
    <lineage>
        <taxon>Bacteria</taxon>
        <taxon>Bacillati</taxon>
        <taxon>Bacillota</taxon>
        <taxon>Bacilli</taxon>
        <taxon>Bacillales</taxon>
        <taxon>Bacillaceae</taxon>
        <taxon>Oceanobacillus</taxon>
    </lineage>
</organism>
<dbReference type="InterPro" id="IPR001734">
    <property type="entry name" value="Na/solute_symporter"/>
</dbReference>
<comment type="subcellular location">
    <subcellularLocation>
        <location evidence="1">Membrane</location>
        <topology evidence="1">Multi-pass membrane protein</topology>
    </subcellularLocation>
</comment>
<dbReference type="GO" id="GO:0022857">
    <property type="term" value="F:transmembrane transporter activity"/>
    <property type="evidence" value="ECO:0007669"/>
    <property type="project" value="InterPro"/>
</dbReference>
<evidence type="ECO:0000256" key="5">
    <source>
        <dbReference type="ARBA" id="ARBA00022989"/>
    </source>
</evidence>
<evidence type="ECO:0000256" key="6">
    <source>
        <dbReference type="ARBA" id="ARBA00023136"/>
    </source>
</evidence>
<protein>
    <submittedName>
        <fullName evidence="9">Sodium:solute symporter family protein</fullName>
    </submittedName>
</protein>
<evidence type="ECO:0000313" key="9">
    <source>
        <dbReference type="EMBL" id="RKQ13184.1"/>
    </source>
</evidence>
<dbReference type="RefSeq" id="WP_121133912.1">
    <property type="nucleotide sequence ID" value="NZ_JBHUFK010000035.1"/>
</dbReference>
<feature type="transmembrane region" description="Helical" evidence="8">
    <location>
        <begin position="348"/>
        <end position="374"/>
    </location>
</feature>
<proteinExistence type="inferred from homology"/>
<feature type="transmembrane region" description="Helical" evidence="8">
    <location>
        <begin position="234"/>
        <end position="258"/>
    </location>
</feature>
<dbReference type="GO" id="GO:0005886">
    <property type="term" value="C:plasma membrane"/>
    <property type="evidence" value="ECO:0007669"/>
    <property type="project" value="TreeGrafter"/>
</dbReference>
<dbReference type="PANTHER" id="PTHR48086">
    <property type="entry name" value="SODIUM/PROLINE SYMPORTER-RELATED"/>
    <property type="match status" value="1"/>
</dbReference>
<keyword evidence="3" id="KW-0813">Transport</keyword>
<evidence type="ECO:0000313" key="10">
    <source>
        <dbReference type="Proteomes" id="UP000281813"/>
    </source>
</evidence>
<feature type="transmembrane region" description="Helical" evidence="8">
    <location>
        <begin position="381"/>
        <end position="402"/>
    </location>
</feature>
<sequence length="458" mass="48924">MSRKDSSDYILAGRSVPLWLVVGGVIATLINSASLLGYAGSGYSLGVSAYFASFGGIAVMMWLGFWFIPRLRRANLTTVPELFNRFFGWPHKVVSVILVACRDMGVTAGASLGMAVVFQSVFDIPLDLALVITLLVTLLFTVTGGMWAVMITDTIQAVVILIGTTLMIPLSIAYIGGWDVLTNAIPETHWDLGNVGGSQAFAWIAASALTFIGYQTLIQRGLSAESDEVAKKSFLYGGAISLVWYMVPFLVGIIALVIFPNTNPEEAFMSMTTLFGTFGSLVFAVIIVASCISTLSSTILTTASNISHDIYKQWINPQASEKSVVLVSRISVVGVAIAGTLIGRSLPYILELLLTGGKIMAASLAPVLLALVFWKAARTAYYSTISAMILGALGTILGVILGNQTAASDQGNVVFVWALDPILVGLPITLVILIFGTLIENKLKRNKLTGVMDFKKVN</sequence>
<dbReference type="PROSITE" id="PS50283">
    <property type="entry name" value="NA_SOLUT_SYMP_3"/>
    <property type="match status" value="1"/>
</dbReference>
<comment type="caution">
    <text evidence="9">The sequence shown here is derived from an EMBL/GenBank/DDBJ whole genome shotgun (WGS) entry which is preliminary data.</text>
</comment>
<dbReference type="AlphaFoldDB" id="A0A494YSY5"/>
<keyword evidence="4 8" id="KW-0812">Transmembrane</keyword>
<keyword evidence="5 8" id="KW-1133">Transmembrane helix</keyword>